<dbReference type="PROSITE" id="PS51257">
    <property type="entry name" value="PROKAR_LIPOPROTEIN"/>
    <property type="match status" value="1"/>
</dbReference>
<dbReference type="SUPFAM" id="SSF81901">
    <property type="entry name" value="HCP-like"/>
    <property type="match status" value="1"/>
</dbReference>
<feature type="signal peptide" evidence="1">
    <location>
        <begin position="1"/>
        <end position="23"/>
    </location>
</feature>
<evidence type="ECO:0000256" key="1">
    <source>
        <dbReference type="SAM" id="SignalP"/>
    </source>
</evidence>
<gene>
    <name evidence="2" type="ORF">ATO11_14385</name>
</gene>
<dbReference type="EMBL" id="AQQZ01000006">
    <property type="protein sequence ID" value="KNG93094.1"/>
    <property type="molecule type" value="Genomic_DNA"/>
</dbReference>
<feature type="chain" id="PRO_5005553775" evidence="1">
    <location>
        <begin position="24"/>
        <end position="353"/>
    </location>
</feature>
<sequence>MLKKTRIAALAVVVGLSCAPLWAAGDAPSQKQRFAAAMAQRASAPERMVAQLQALSDEGYARATDRLAYMTYKGIGTAQDIARSKVLFRAAVDAGRTSSLVSLGKILMSDGDHQDAITALEAAVREGHAKAAPVLAWAHATGRLGDLSNKARGFSDLEKLADEDVLAAQMYLLDAAARNNRRPGNLSSVLDRLHARHGDGNARAAEALLRYYRAQRHPRGSIRTRVALMQTEGLRDKIRIEEGLYLALAQRPEAFWTLSEDLVKDAPRDVFARALSVTARINKNAYVRIVQKELRAQGYDVGEPSPYLKAPLIRAIAKFCTDTGMDAACQFGPLKSTTVKALAAKLAETRTPT</sequence>
<proteinExistence type="predicted"/>
<protein>
    <submittedName>
        <fullName evidence="2">Uncharacterized protein</fullName>
    </submittedName>
</protein>
<evidence type="ECO:0000313" key="2">
    <source>
        <dbReference type="EMBL" id="KNG93094.1"/>
    </source>
</evidence>
<organism evidence="2 3">
    <name type="scientific">Pseudaestuariivita atlantica</name>
    <dbReference type="NCBI Taxonomy" id="1317121"/>
    <lineage>
        <taxon>Bacteria</taxon>
        <taxon>Pseudomonadati</taxon>
        <taxon>Pseudomonadota</taxon>
        <taxon>Alphaproteobacteria</taxon>
        <taxon>Rhodobacterales</taxon>
        <taxon>Paracoccaceae</taxon>
        <taxon>Pseudaestuariivita</taxon>
    </lineage>
</organism>
<dbReference type="InterPro" id="IPR011990">
    <property type="entry name" value="TPR-like_helical_dom_sf"/>
</dbReference>
<keyword evidence="1" id="KW-0732">Signal</keyword>
<dbReference type="Proteomes" id="UP000036938">
    <property type="component" value="Unassembled WGS sequence"/>
</dbReference>
<name>A0A0L1JMW7_9RHOB</name>
<dbReference type="Gene3D" id="1.25.40.10">
    <property type="entry name" value="Tetratricopeptide repeat domain"/>
    <property type="match status" value="1"/>
</dbReference>
<dbReference type="OrthoDB" id="7843431at2"/>
<comment type="caution">
    <text evidence="2">The sequence shown here is derived from an EMBL/GenBank/DDBJ whole genome shotgun (WGS) entry which is preliminary data.</text>
</comment>
<dbReference type="AlphaFoldDB" id="A0A0L1JMW7"/>
<dbReference type="STRING" id="1317121.ATO11_14385"/>
<dbReference type="PATRIC" id="fig|1317121.7.peg.3602"/>
<keyword evidence="3" id="KW-1185">Reference proteome</keyword>
<accession>A0A0L1JMW7</accession>
<reference evidence="2 3" key="1">
    <citation type="journal article" date="2015" name="Int. J. Syst. Evol. Microbiol.">
        <title>Aestuariivita atlantica sp. nov., isolated from deep sea sediment of the Atlantic Ocean.</title>
        <authorList>
            <person name="Li G."/>
            <person name="Lai Q."/>
            <person name="Du Y."/>
            <person name="Liu X."/>
            <person name="Sun F."/>
            <person name="Shao Z."/>
        </authorList>
    </citation>
    <scope>NUCLEOTIDE SEQUENCE [LARGE SCALE GENOMIC DNA]</scope>
    <source>
        <strain evidence="2 3">22II-S11-z3</strain>
    </source>
</reference>
<evidence type="ECO:0000313" key="3">
    <source>
        <dbReference type="Proteomes" id="UP000036938"/>
    </source>
</evidence>
<dbReference type="RefSeq" id="WP_050531591.1">
    <property type="nucleotide sequence ID" value="NZ_AQQZ01000006.1"/>
</dbReference>